<dbReference type="InterPro" id="IPR052340">
    <property type="entry name" value="RNase_Y/CdgJ"/>
</dbReference>
<dbReference type="SMART" id="SM00387">
    <property type="entry name" value="HATPase_c"/>
    <property type="match status" value="1"/>
</dbReference>
<proteinExistence type="predicted"/>
<evidence type="ECO:0000313" key="6">
    <source>
        <dbReference type="EMBL" id="EIC31140.1"/>
    </source>
</evidence>
<dbReference type="InterPro" id="IPR003594">
    <property type="entry name" value="HATPase_dom"/>
</dbReference>
<dbReference type="InterPro" id="IPR003661">
    <property type="entry name" value="HisK_dim/P_dom"/>
</dbReference>
<dbReference type="SUPFAM" id="SSF55781">
    <property type="entry name" value="GAF domain-like"/>
    <property type="match status" value="1"/>
</dbReference>
<organism evidence="6 7">
    <name type="scientific">Methylomicrobium album BG8</name>
    <dbReference type="NCBI Taxonomy" id="686340"/>
    <lineage>
        <taxon>Bacteria</taxon>
        <taxon>Pseudomonadati</taxon>
        <taxon>Pseudomonadota</taxon>
        <taxon>Gammaproteobacteria</taxon>
        <taxon>Methylococcales</taxon>
        <taxon>Methylococcaceae</taxon>
        <taxon>Methylomicrobium</taxon>
    </lineage>
</organism>
<dbReference type="PRINTS" id="PR00344">
    <property type="entry name" value="BCTRLSENSOR"/>
</dbReference>
<name>H8GRG1_METAL</name>
<accession>H8GRG1</accession>
<dbReference type="InterPro" id="IPR013976">
    <property type="entry name" value="HDOD"/>
</dbReference>
<keyword evidence="3" id="KW-0597">Phosphoprotein</keyword>
<evidence type="ECO:0000256" key="1">
    <source>
        <dbReference type="ARBA" id="ARBA00000085"/>
    </source>
</evidence>
<dbReference type="Proteomes" id="UP000005090">
    <property type="component" value="Chromosome"/>
</dbReference>
<feature type="domain" description="HDOD" evidence="5">
    <location>
        <begin position="17"/>
        <end position="211"/>
    </location>
</feature>
<dbReference type="EMBL" id="CM001475">
    <property type="protein sequence ID" value="EIC31140.1"/>
    <property type="molecule type" value="Genomic_DNA"/>
</dbReference>
<dbReference type="RefSeq" id="WP_005374279.1">
    <property type="nucleotide sequence ID" value="NZ_CM001475.1"/>
</dbReference>
<dbReference type="HOGENOM" id="CLU_023354_0_0_6"/>
<evidence type="ECO:0000259" key="5">
    <source>
        <dbReference type="PROSITE" id="PS51833"/>
    </source>
</evidence>
<dbReference type="eggNOG" id="COG1639">
    <property type="taxonomic scope" value="Bacteria"/>
</dbReference>
<evidence type="ECO:0000256" key="3">
    <source>
        <dbReference type="ARBA" id="ARBA00022553"/>
    </source>
</evidence>
<dbReference type="InterPro" id="IPR004358">
    <property type="entry name" value="Sig_transdc_His_kin-like_C"/>
</dbReference>
<reference evidence="6 7" key="1">
    <citation type="journal article" date="2013" name="Genome Announc.">
        <title>Genome Sequence of the Obligate Gammaproteobacterial Methanotroph Methylomicrobium album Strain BG8.</title>
        <authorList>
            <person name="Kits K.D."/>
            <person name="Kalyuzhnaya M.G."/>
            <person name="Klotz M.G."/>
            <person name="Jetten M.S."/>
            <person name="Op den Camp H.J."/>
            <person name="Vuilleumier S."/>
            <person name="Bringel F."/>
            <person name="Dispirito A.A."/>
            <person name="Murrell J.C."/>
            <person name="Bruce D."/>
            <person name="Cheng J.F."/>
            <person name="Copeland A."/>
            <person name="Goodwin L."/>
            <person name="Hauser L."/>
            <person name="Lajus A."/>
            <person name="Land M.L."/>
            <person name="Lapidus A."/>
            <person name="Lucas S."/>
            <person name="Medigue C."/>
            <person name="Pitluck S."/>
            <person name="Woyke T."/>
            <person name="Zeytun A."/>
            <person name="Stein L.Y."/>
        </authorList>
    </citation>
    <scope>NUCLEOTIDE SEQUENCE [LARGE SCALE GENOMIC DNA]</scope>
    <source>
        <strain evidence="6 7">BG8</strain>
    </source>
</reference>
<dbReference type="InterPro" id="IPR036890">
    <property type="entry name" value="HATPase_C_sf"/>
</dbReference>
<comment type="catalytic activity">
    <reaction evidence="1">
        <text>ATP + protein L-histidine = ADP + protein N-phospho-L-histidine.</text>
        <dbReference type="EC" id="2.7.13.3"/>
    </reaction>
</comment>
<dbReference type="Gene3D" id="1.10.3210.10">
    <property type="entry name" value="Hypothetical protein af1432"/>
    <property type="match status" value="1"/>
</dbReference>
<evidence type="ECO:0000256" key="2">
    <source>
        <dbReference type="ARBA" id="ARBA00012438"/>
    </source>
</evidence>
<dbReference type="PANTHER" id="PTHR33525:SF3">
    <property type="entry name" value="RIBONUCLEASE Y"/>
    <property type="match status" value="1"/>
</dbReference>
<evidence type="ECO:0000313" key="7">
    <source>
        <dbReference type="Proteomes" id="UP000005090"/>
    </source>
</evidence>
<dbReference type="PANTHER" id="PTHR33525">
    <property type="match status" value="1"/>
</dbReference>
<dbReference type="Pfam" id="PF02518">
    <property type="entry name" value="HATPase_c"/>
    <property type="match status" value="1"/>
</dbReference>
<dbReference type="PROSITE" id="PS51833">
    <property type="entry name" value="HDOD"/>
    <property type="match status" value="1"/>
</dbReference>
<dbReference type="GO" id="GO:0000155">
    <property type="term" value="F:phosphorelay sensor kinase activity"/>
    <property type="evidence" value="ECO:0007669"/>
    <property type="project" value="InterPro"/>
</dbReference>
<dbReference type="SUPFAM" id="SSF55874">
    <property type="entry name" value="ATPase domain of HSP90 chaperone/DNA topoisomerase II/histidine kinase"/>
    <property type="match status" value="1"/>
</dbReference>
<keyword evidence="7" id="KW-1185">Reference proteome</keyword>
<dbReference type="Gene3D" id="1.10.287.130">
    <property type="match status" value="1"/>
</dbReference>
<dbReference type="Pfam" id="PF08668">
    <property type="entry name" value="HDOD"/>
    <property type="match status" value="1"/>
</dbReference>
<dbReference type="PROSITE" id="PS50109">
    <property type="entry name" value="HIS_KIN"/>
    <property type="match status" value="1"/>
</dbReference>
<dbReference type="InterPro" id="IPR029016">
    <property type="entry name" value="GAF-like_dom_sf"/>
</dbReference>
<evidence type="ECO:0000259" key="4">
    <source>
        <dbReference type="PROSITE" id="PS50109"/>
    </source>
</evidence>
<dbReference type="eggNOG" id="COG3852">
    <property type="taxonomic scope" value="Bacteria"/>
</dbReference>
<dbReference type="CDD" id="cd00082">
    <property type="entry name" value="HisKA"/>
    <property type="match status" value="1"/>
</dbReference>
<dbReference type="STRING" id="686340.Metal_3491"/>
<dbReference type="EC" id="2.7.13.3" evidence="2"/>
<sequence length="712" mass="78748">MDNAVLSILSKVDLNNLPVVPKVLLDLIKATQNSKVNIGELAGIIGQDASLSSKVLAAANSSFYRRWGEITDLNRVVVVLGISTVKTIAITCSVQQYFSEISHINQDFLELIWYRSLTCAHVGHRLAQLTSYPFPDESYLTGLLHRIGQLILLECFSKDYSNFLKQHLDGQEGELEKQLFGASHNEVGGALIESWNLQSFISDAVWHQYQPFEAIADSGQLVKIVNLAGRIASMDSANRLEVLDLAEKLFGIHRPLIDDMVEEVGGLVRQSADDIGIKVDAPEGKGIECRTSVHQRESARKSLGERIKSLMLSSFVRQQLEANSELTQLVGIVHKDLCALFGFRVAAFFLFRAETNDLIGVTGFPEEDFLWPSVTINLSPDHSLLAKCLLQRRILHSFDACSRNLKSLVDRQICRLLGADGLMLIPLFAGERHVGVIAAGIGKSATQALASKADFITLFSREAAYALLNVVANERVDRQKAEEIRKNYQLHARKLVHEVSNPLSIIQNYLYLLSERLSGENAHEIRIIQDEIDRVGKLLLHLPQSLENAPEDDPGMTDINLLVTDLEGLFQAGMFSVREIKVEVKLDHAIPPLSINKNKLKQILINLLKNATEASSSDGKITVSTKDSIYFGSGEFVEIKIEDKGPGLPEDILQCLYSPVTSTKGKDHSGLGLTICKSLVDELKGMIRCDASAATGTAFYVYIPRIILKQAR</sequence>
<dbReference type="Gene3D" id="3.30.565.10">
    <property type="entry name" value="Histidine kinase-like ATPase, C-terminal domain"/>
    <property type="match status" value="1"/>
</dbReference>
<dbReference type="SUPFAM" id="SSF109604">
    <property type="entry name" value="HD-domain/PDEase-like"/>
    <property type="match status" value="1"/>
</dbReference>
<protein>
    <recommendedName>
        <fullName evidence="2">histidine kinase</fullName>
        <ecNumber evidence="2">2.7.13.3</ecNumber>
    </recommendedName>
</protein>
<dbReference type="InterPro" id="IPR005467">
    <property type="entry name" value="His_kinase_dom"/>
</dbReference>
<feature type="domain" description="Histidine kinase" evidence="4">
    <location>
        <begin position="494"/>
        <end position="707"/>
    </location>
</feature>
<dbReference type="AlphaFoldDB" id="H8GRG1"/>
<dbReference type="Gene3D" id="3.30.450.40">
    <property type="match status" value="1"/>
</dbReference>
<gene>
    <name evidence="6" type="ORF">Metal_3491</name>
</gene>